<dbReference type="Gene3D" id="3.40.640.10">
    <property type="entry name" value="Type I PLP-dependent aspartate aminotransferase-like (Major domain)"/>
    <property type="match status" value="1"/>
</dbReference>
<evidence type="ECO:0000313" key="4">
    <source>
        <dbReference type="EMBL" id="SVC55615.1"/>
    </source>
</evidence>
<gene>
    <name evidence="4" type="ORF">METZ01_LOCUS308469</name>
</gene>
<sequence>MYYFDHSATTPVQPAVLDLMNSFQSNVYGNPSSVHSQGRKARSIIENARKQVAKSIQANPNQIIFTSGGTEANNQVLWSMAHNDKKHVISNVIEHPAVIKVLQSLEPLGLEHTLVPVNKNGSVLVKDVENSIQDGTGLISVMLGNNEMGTIQP</sequence>
<evidence type="ECO:0000259" key="3">
    <source>
        <dbReference type="Pfam" id="PF00266"/>
    </source>
</evidence>
<accession>A0A382N5L7</accession>
<dbReference type="InterPro" id="IPR015422">
    <property type="entry name" value="PyrdxlP-dep_Trfase_small"/>
</dbReference>
<dbReference type="PANTHER" id="PTHR11601">
    <property type="entry name" value="CYSTEINE DESULFURYLASE FAMILY MEMBER"/>
    <property type="match status" value="1"/>
</dbReference>
<feature type="non-terminal residue" evidence="4">
    <location>
        <position position="153"/>
    </location>
</feature>
<dbReference type="EMBL" id="UINC01097692">
    <property type="protein sequence ID" value="SVC55615.1"/>
    <property type="molecule type" value="Genomic_DNA"/>
</dbReference>
<dbReference type="Gene3D" id="3.90.1150.10">
    <property type="entry name" value="Aspartate Aminotransferase, domain 1"/>
    <property type="match status" value="1"/>
</dbReference>
<feature type="domain" description="Aminotransferase class V" evidence="3">
    <location>
        <begin position="3"/>
        <end position="153"/>
    </location>
</feature>
<dbReference type="AlphaFoldDB" id="A0A382N5L7"/>
<dbReference type="InterPro" id="IPR015424">
    <property type="entry name" value="PyrdxlP-dep_Trfase"/>
</dbReference>
<dbReference type="SUPFAM" id="SSF53383">
    <property type="entry name" value="PLP-dependent transferases"/>
    <property type="match status" value="1"/>
</dbReference>
<evidence type="ECO:0000256" key="2">
    <source>
        <dbReference type="ARBA" id="ARBA00006490"/>
    </source>
</evidence>
<evidence type="ECO:0000256" key="1">
    <source>
        <dbReference type="ARBA" id="ARBA00001933"/>
    </source>
</evidence>
<dbReference type="InterPro" id="IPR015421">
    <property type="entry name" value="PyrdxlP-dep_Trfase_major"/>
</dbReference>
<organism evidence="4">
    <name type="scientific">marine metagenome</name>
    <dbReference type="NCBI Taxonomy" id="408172"/>
    <lineage>
        <taxon>unclassified sequences</taxon>
        <taxon>metagenomes</taxon>
        <taxon>ecological metagenomes</taxon>
    </lineage>
</organism>
<name>A0A382N5L7_9ZZZZ</name>
<comment type="cofactor">
    <cofactor evidence="1">
        <name>pyridoxal 5'-phosphate</name>
        <dbReference type="ChEBI" id="CHEBI:597326"/>
    </cofactor>
</comment>
<dbReference type="Pfam" id="PF00266">
    <property type="entry name" value="Aminotran_5"/>
    <property type="match status" value="1"/>
</dbReference>
<dbReference type="InterPro" id="IPR000192">
    <property type="entry name" value="Aminotrans_V_dom"/>
</dbReference>
<protein>
    <recommendedName>
        <fullName evidence="3">Aminotransferase class V domain-containing protein</fullName>
    </recommendedName>
</protein>
<comment type="similarity">
    <text evidence="2">Belongs to the class-V pyridoxal-phosphate-dependent aminotransferase family. NifS/IscS subfamily.</text>
</comment>
<dbReference type="PANTHER" id="PTHR11601:SF34">
    <property type="entry name" value="CYSTEINE DESULFURASE"/>
    <property type="match status" value="1"/>
</dbReference>
<proteinExistence type="inferred from homology"/>
<reference evidence="4" key="1">
    <citation type="submission" date="2018-05" db="EMBL/GenBank/DDBJ databases">
        <authorList>
            <person name="Lanie J.A."/>
            <person name="Ng W.-L."/>
            <person name="Kazmierczak K.M."/>
            <person name="Andrzejewski T.M."/>
            <person name="Davidsen T.M."/>
            <person name="Wayne K.J."/>
            <person name="Tettelin H."/>
            <person name="Glass J.I."/>
            <person name="Rusch D."/>
            <person name="Podicherti R."/>
            <person name="Tsui H.-C.T."/>
            <person name="Winkler M.E."/>
        </authorList>
    </citation>
    <scope>NUCLEOTIDE SEQUENCE</scope>
</reference>